<gene>
    <name evidence="1" type="ORF">HBA54_09960</name>
</gene>
<dbReference type="InterPro" id="IPR027417">
    <property type="entry name" value="P-loop_NTPase"/>
</dbReference>
<name>A0A967C983_9PROT</name>
<sequence>MGKTTVWSQAGQAGVKAKANQGVFVRQGSTSPSIYWVVGSGTNIGKTTIATALIRALNGNGERAVGFKPYASSRLYDLIDFMIEVYPRSQCKLFGKDAWRLSTASPLTGADLVDLVVPTQLLSHPTWRSILLMRTGTTQLNNVEFFCSEYGAKLKERSDLRHIIGRTGLPFDSSVLKADIDITYAPCVSPEKQRDAFNALLDIGVDAVVCEGAGEWLPIWQDCPVVNHVIFVTGGVVNLFPNLDVGFSFNPTAPARHVGELAEVLKNPALRRFSSPLYLVEEERRERMAQRIVQELVAKVQ</sequence>
<dbReference type="Gene3D" id="3.40.50.300">
    <property type="entry name" value="P-loop containing nucleotide triphosphate hydrolases"/>
    <property type="match status" value="1"/>
</dbReference>
<proteinExistence type="predicted"/>
<dbReference type="AlphaFoldDB" id="A0A967C983"/>
<reference evidence="1" key="1">
    <citation type="submission" date="2020-03" db="EMBL/GenBank/DDBJ databases">
        <title>Genome of Pelagibius litoralis DSM 21314T.</title>
        <authorList>
            <person name="Wang G."/>
        </authorList>
    </citation>
    <scope>NUCLEOTIDE SEQUENCE</scope>
    <source>
        <strain evidence="1">DSM 21314</strain>
    </source>
</reference>
<dbReference type="Proteomes" id="UP000761264">
    <property type="component" value="Unassembled WGS sequence"/>
</dbReference>
<dbReference type="RefSeq" id="WP_167223990.1">
    <property type="nucleotide sequence ID" value="NZ_JAAQPH010000006.1"/>
</dbReference>
<evidence type="ECO:0000313" key="2">
    <source>
        <dbReference type="Proteomes" id="UP000761264"/>
    </source>
</evidence>
<evidence type="ECO:0000313" key="1">
    <source>
        <dbReference type="EMBL" id="NIA68917.1"/>
    </source>
</evidence>
<dbReference type="EMBL" id="JAAQPH010000006">
    <property type="protein sequence ID" value="NIA68917.1"/>
    <property type="molecule type" value="Genomic_DNA"/>
</dbReference>
<dbReference type="SUPFAM" id="SSF52540">
    <property type="entry name" value="P-loop containing nucleoside triphosphate hydrolases"/>
    <property type="match status" value="1"/>
</dbReference>
<accession>A0A967C983</accession>
<keyword evidence="2" id="KW-1185">Reference proteome</keyword>
<organism evidence="1 2">
    <name type="scientific">Pelagibius litoralis</name>
    <dbReference type="NCBI Taxonomy" id="374515"/>
    <lineage>
        <taxon>Bacteria</taxon>
        <taxon>Pseudomonadati</taxon>
        <taxon>Pseudomonadota</taxon>
        <taxon>Alphaproteobacteria</taxon>
        <taxon>Rhodospirillales</taxon>
        <taxon>Rhodovibrionaceae</taxon>
        <taxon>Pelagibius</taxon>
    </lineage>
</organism>
<protein>
    <recommendedName>
        <fullName evidence="3">Dethiobiotin synthetase</fullName>
    </recommendedName>
</protein>
<comment type="caution">
    <text evidence="1">The sequence shown here is derived from an EMBL/GenBank/DDBJ whole genome shotgun (WGS) entry which is preliminary data.</text>
</comment>
<evidence type="ECO:0008006" key="3">
    <source>
        <dbReference type="Google" id="ProtNLM"/>
    </source>
</evidence>